<evidence type="ECO:0000256" key="3">
    <source>
        <dbReference type="ARBA" id="ARBA00022448"/>
    </source>
</evidence>
<dbReference type="CDD" id="cd03262">
    <property type="entry name" value="ABC_HisP_GlnQ"/>
    <property type="match status" value="1"/>
</dbReference>
<sequence length="269" mass="29617">MDGEPLIRIRDLRKSFGAHEVLKGVSLDVHAGEVVSIIGASGSGKSTFLRCINVLEKPTGGTMDFGGFHFDYEQGARLQPTAAQLRELRARIGMVFQSYNLWPHMTVLENVIEAPIRVKGETPAEARDKAEALLARIGLAEKRHAYPSKLSGGQQQRVAIVRALAMQPKLMLFDEVTSALDPELVGEVLSLMASLAAEGMTMLLVTHEIGFAREVSNRVIFFDQGVIAEDGHPREVLRQPRSERLQQFLRRVLHEDAYHAAPLTEGAAS</sequence>
<keyword evidence="4" id="KW-1003">Cell membrane</keyword>
<dbReference type="eggNOG" id="COG1126">
    <property type="taxonomic scope" value="Bacteria"/>
</dbReference>
<keyword evidence="6" id="KW-0067">ATP-binding</keyword>
<keyword evidence="3" id="KW-0813">Transport</keyword>
<dbReference type="InterPro" id="IPR030679">
    <property type="entry name" value="ABC_ATPase_HisP-typ"/>
</dbReference>
<dbReference type="KEGG" id="sno:Snov_0180"/>
<dbReference type="PROSITE" id="PS50893">
    <property type="entry name" value="ABC_TRANSPORTER_2"/>
    <property type="match status" value="1"/>
</dbReference>
<dbReference type="InterPro" id="IPR003439">
    <property type="entry name" value="ABC_transporter-like_ATP-bd"/>
</dbReference>
<dbReference type="Proteomes" id="UP000006633">
    <property type="component" value="Chromosome"/>
</dbReference>
<dbReference type="InterPro" id="IPR027417">
    <property type="entry name" value="P-loop_NTPase"/>
</dbReference>
<dbReference type="PANTHER" id="PTHR43166">
    <property type="entry name" value="AMINO ACID IMPORT ATP-BINDING PROTEIN"/>
    <property type="match status" value="1"/>
</dbReference>
<evidence type="ECO:0000256" key="6">
    <source>
        <dbReference type="ARBA" id="ARBA00022840"/>
    </source>
</evidence>
<keyword evidence="7" id="KW-0472">Membrane</keyword>
<protein>
    <submittedName>
        <fullName evidence="9">ABC transporter related protein</fullName>
    </submittedName>
</protein>
<dbReference type="FunFam" id="3.40.50.300:FF:000020">
    <property type="entry name" value="Amino acid ABC transporter ATP-binding component"/>
    <property type="match status" value="1"/>
</dbReference>
<dbReference type="InterPro" id="IPR003593">
    <property type="entry name" value="AAA+_ATPase"/>
</dbReference>
<accession>D7A106</accession>
<evidence type="ECO:0000259" key="8">
    <source>
        <dbReference type="PROSITE" id="PS50893"/>
    </source>
</evidence>
<comment type="similarity">
    <text evidence="2">Belongs to the ABC transporter superfamily.</text>
</comment>
<dbReference type="Gene3D" id="3.40.50.300">
    <property type="entry name" value="P-loop containing nucleotide triphosphate hydrolases"/>
    <property type="match status" value="1"/>
</dbReference>
<dbReference type="EMBL" id="CP002026">
    <property type="protein sequence ID" value="ADH87516.1"/>
    <property type="molecule type" value="Genomic_DNA"/>
</dbReference>
<dbReference type="SMART" id="SM00382">
    <property type="entry name" value="AAA"/>
    <property type="match status" value="1"/>
</dbReference>
<dbReference type="AlphaFoldDB" id="D7A106"/>
<comment type="subcellular location">
    <subcellularLocation>
        <location evidence="1">Cell membrane</location>
        <topology evidence="1">Peripheral membrane protein</topology>
    </subcellularLocation>
</comment>
<dbReference type="GO" id="GO:0015424">
    <property type="term" value="F:ABC-type amino acid transporter activity"/>
    <property type="evidence" value="ECO:0007669"/>
    <property type="project" value="InterPro"/>
</dbReference>
<evidence type="ECO:0000256" key="5">
    <source>
        <dbReference type="ARBA" id="ARBA00022741"/>
    </source>
</evidence>
<organism evidence="9 10">
    <name type="scientific">Ancylobacter novellus (strain ATCC 8093 / DSM 506 / JCM 20403 / CCM 1077 / IAM 12100 / NBRC 12443 / NCIMB 10456)</name>
    <name type="common">Starkeya novella</name>
    <dbReference type="NCBI Taxonomy" id="639283"/>
    <lineage>
        <taxon>Bacteria</taxon>
        <taxon>Pseudomonadati</taxon>
        <taxon>Pseudomonadota</taxon>
        <taxon>Alphaproteobacteria</taxon>
        <taxon>Hyphomicrobiales</taxon>
        <taxon>Xanthobacteraceae</taxon>
        <taxon>Ancylobacter</taxon>
    </lineage>
</organism>
<proteinExistence type="inferred from homology"/>
<dbReference type="Pfam" id="PF00005">
    <property type="entry name" value="ABC_tran"/>
    <property type="match status" value="1"/>
</dbReference>
<dbReference type="GO" id="GO:0016887">
    <property type="term" value="F:ATP hydrolysis activity"/>
    <property type="evidence" value="ECO:0007669"/>
    <property type="project" value="InterPro"/>
</dbReference>
<reference evidence="9 10" key="1">
    <citation type="journal article" date="2012" name="Stand. Genomic Sci.">
        <title>Complete genome sequence of the facultatively chemolithoautotrophic and methylotrophic alpha Proteobacterium Starkeya novella type strain (ATCC 8093(T)).</title>
        <authorList>
            <person name="Kappler U."/>
            <person name="Davenport K."/>
            <person name="Beatson S."/>
            <person name="Lucas S."/>
            <person name="Lapidus A."/>
            <person name="Copeland A."/>
            <person name="Berry K.W."/>
            <person name="Glavina Del Rio T."/>
            <person name="Hammon N."/>
            <person name="Dalin E."/>
            <person name="Tice H."/>
            <person name="Pitluck S."/>
            <person name="Richardson P."/>
            <person name="Bruce D."/>
            <person name="Goodwin L.A."/>
            <person name="Han C."/>
            <person name="Tapia R."/>
            <person name="Detter J.C."/>
            <person name="Chang Y.J."/>
            <person name="Jeffries C.D."/>
            <person name="Land M."/>
            <person name="Hauser L."/>
            <person name="Kyrpides N.C."/>
            <person name="Goker M."/>
            <person name="Ivanova N."/>
            <person name="Klenk H.P."/>
            <person name="Woyke T."/>
        </authorList>
    </citation>
    <scope>NUCLEOTIDE SEQUENCE [LARGE SCALE GENOMIC DNA]</scope>
    <source>
        <strain evidence="10">ATCC 8093 / DSM 506 / JCM 20403 / CCM 1077 / IAM 12100 / NBRC 12443 / NCIMB 10456</strain>
    </source>
</reference>
<dbReference type="STRING" id="639283.Snov_0180"/>
<dbReference type="RefSeq" id="WP_013165021.1">
    <property type="nucleotide sequence ID" value="NC_014217.1"/>
</dbReference>
<evidence type="ECO:0000313" key="9">
    <source>
        <dbReference type="EMBL" id="ADH87516.1"/>
    </source>
</evidence>
<keyword evidence="10" id="KW-1185">Reference proteome</keyword>
<name>D7A106_ANCN5</name>
<evidence type="ECO:0000256" key="4">
    <source>
        <dbReference type="ARBA" id="ARBA00022475"/>
    </source>
</evidence>
<feature type="domain" description="ABC transporter" evidence="8">
    <location>
        <begin position="7"/>
        <end position="249"/>
    </location>
</feature>
<dbReference type="HOGENOM" id="CLU_000604_1_22_5"/>
<dbReference type="PROSITE" id="PS00211">
    <property type="entry name" value="ABC_TRANSPORTER_1"/>
    <property type="match status" value="1"/>
</dbReference>
<evidence type="ECO:0000256" key="1">
    <source>
        <dbReference type="ARBA" id="ARBA00004202"/>
    </source>
</evidence>
<evidence type="ECO:0000256" key="7">
    <source>
        <dbReference type="ARBA" id="ARBA00023136"/>
    </source>
</evidence>
<dbReference type="PIRSF" id="PIRSF039085">
    <property type="entry name" value="ABC_ATPase_HisP"/>
    <property type="match status" value="1"/>
</dbReference>
<gene>
    <name evidence="9" type="ordered locus">Snov_0180</name>
</gene>
<dbReference type="GO" id="GO:0005524">
    <property type="term" value="F:ATP binding"/>
    <property type="evidence" value="ECO:0007669"/>
    <property type="project" value="UniProtKB-KW"/>
</dbReference>
<dbReference type="InterPro" id="IPR050086">
    <property type="entry name" value="MetN_ABC_transporter-like"/>
</dbReference>
<keyword evidence="5" id="KW-0547">Nucleotide-binding</keyword>
<evidence type="ECO:0000256" key="2">
    <source>
        <dbReference type="ARBA" id="ARBA00005417"/>
    </source>
</evidence>
<dbReference type="SUPFAM" id="SSF52540">
    <property type="entry name" value="P-loop containing nucleoside triphosphate hydrolases"/>
    <property type="match status" value="1"/>
</dbReference>
<dbReference type="PANTHER" id="PTHR43166:SF35">
    <property type="entry name" value="L-CYSTINE IMPORT ATP-BINDING PROTEIN TCYN"/>
    <property type="match status" value="1"/>
</dbReference>
<dbReference type="GO" id="GO:0005886">
    <property type="term" value="C:plasma membrane"/>
    <property type="evidence" value="ECO:0007669"/>
    <property type="project" value="UniProtKB-SubCell"/>
</dbReference>
<dbReference type="InterPro" id="IPR017871">
    <property type="entry name" value="ABC_transporter-like_CS"/>
</dbReference>
<evidence type="ECO:0000313" key="10">
    <source>
        <dbReference type="Proteomes" id="UP000006633"/>
    </source>
</evidence>